<protein>
    <submittedName>
        <fullName evidence="1">Uncharacterized protein</fullName>
    </submittedName>
</protein>
<dbReference type="Proteomes" id="UP000308600">
    <property type="component" value="Unassembled WGS sequence"/>
</dbReference>
<evidence type="ECO:0000313" key="1">
    <source>
        <dbReference type="EMBL" id="TFK64538.1"/>
    </source>
</evidence>
<evidence type="ECO:0000313" key="2">
    <source>
        <dbReference type="Proteomes" id="UP000308600"/>
    </source>
</evidence>
<sequence>MLLKRVSIVFTGSLAHSKAQCHANRGIDYGCRAFTSSGPVIKFSFQTAEDLEKAVVLVSLDDIIPIYFKLAMKFNLQSGYTMSITLKQVHVLELPAFTANPNNWP</sequence>
<gene>
    <name evidence="1" type="ORF">BDN72DRAFT_901455</name>
</gene>
<keyword evidence="2" id="KW-1185">Reference proteome</keyword>
<accession>A0ACD3AF63</accession>
<proteinExistence type="predicted"/>
<reference evidence="1 2" key="1">
    <citation type="journal article" date="2019" name="Nat. Ecol. Evol.">
        <title>Megaphylogeny resolves global patterns of mushroom evolution.</title>
        <authorList>
            <person name="Varga T."/>
            <person name="Krizsan K."/>
            <person name="Foldi C."/>
            <person name="Dima B."/>
            <person name="Sanchez-Garcia M."/>
            <person name="Sanchez-Ramirez S."/>
            <person name="Szollosi G.J."/>
            <person name="Szarkandi J.G."/>
            <person name="Papp V."/>
            <person name="Albert L."/>
            <person name="Andreopoulos W."/>
            <person name="Angelini C."/>
            <person name="Antonin V."/>
            <person name="Barry K.W."/>
            <person name="Bougher N.L."/>
            <person name="Buchanan P."/>
            <person name="Buyck B."/>
            <person name="Bense V."/>
            <person name="Catcheside P."/>
            <person name="Chovatia M."/>
            <person name="Cooper J."/>
            <person name="Damon W."/>
            <person name="Desjardin D."/>
            <person name="Finy P."/>
            <person name="Geml J."/>
            <person name="Haridas S."/>
            <person name="Hughes K."/>
            <person name="Justo A."/>
            <person name="Karasinski D."/>
            <person name="Kautmanova I."/>
            <person name="Kiss B."/>
            <person name="Kocsube S."/>
            <person name="Kotiranta H."/>
            <person name="LaButti K.M."/>
            <person name="Lechner B.E."/>
            <person name="Liimatainen K."/>
            <person name="Lipzen A."/>
            <person name="Lukacs Z."/>
            <person name="Mihaltcheva S."/>
            <person name="Morgado L.N."/>
            <person name="Niskanen T."/>
            <person name="Noordeloos M.E."/>
            <person name="Ohm R.A."/>
            <person name="Ortiz-Santana B."/>
            <person name="Ovrebo C."/>
            <person name="Racz N."/>
            <person name="Riley R."/>
            <person name="Savchenko A."/>
            <person name="Shiryaev A."/>
            <person name="Soop K."/>
            <person name="Spirin V."/>
            <person name="Szebenyi C."/>
            <person name="Tomsovsky M."/>
            <person name="Tulloss R.E."/>
            <person name="Uehling J."/>
            <person name="Grigoriev I.V."/>
            <person name="Vagvolgyi C."/>
            <person name="Papp T."/>
            <person name="Martin F.M."/>
            <person name="Miettinen O."/>
            <person name="Hibbett D.S."/>
            <person name="Nagy L.G."/>
        </authorList>
    </citation>
    <scope>NUCLEOTIDE SEQUENCE [LARGE SCALE GENOMIC DNA]</scope>
    <source>
        <strain evidence="1 2">NL-1719</strain>
    </source>
</reference>
<dbReference type="EMBL" id="ML208470">
    <property type="protein sequence ID" value="TFK64538.1"/>
    <property type="molecule type" value="Genomic_DNA"/>
</dbReference>
<name>A0ACD3AF63_9AGAR</name>
<organism evidence="1 2">
    <name type="scientific">Pluteus cervinus</name>
    <dbReference type="NCBI Taxonomy" id="181527"/>
    <lineage>
        <taxon>Eukaryota</taxon>
        <taxon>Fungi</taxon>
        <taxon>Dikarya</taxon>
        <taxon>Basidiomycota</taxon>
        <taxon>Agaricomycotina</taxon>
        <taxon>Agaricomycetes</taxon>
        <taxon>Agaricomycetidae</taxon>
        <taxon>Agaricales</taxon>
        <taxon>Pluteineae</taxon>
        <taxon>Pluteaceae</taxon>
        <taxon>Pluteus</taxon>
    </lineage>
</organism>